<evidence type="ECO:0000313" key="3">
    <source>
        <dbReference type="Proteomes" id="UP001165080"/>
    </source>
</evidence>
<sequence length="404" mass="43673">MKAVCKRVLHLTVTSRGLLWGLGQGYIALREIVRKRAPPFAQARAALASCLATVTPPCWHSPAVVASRPSIASRSGQHREFPTHPAPFRRGLHAMRAAAAPVAASGPKPVATTPRHRRTRAVARPVAGGGDTTSRPAVAASAVTPPPSPPAPQPDAIPPAPAAASLPHPLPAAAAPAPAPADTTTTTTTSTRGGNAELLARRKLRVTAEIIEAARKARVAASPDEIRAGLDTLESLVPGFTPNLDTLKASEWARLAADAPSVASKIILLKSHYPRLDLTRVLVATPKLLLQSPEQLDRAARQVRSLLSRARDAERLLAAEPALMEPRALISVLITVTKWYFLEKDPIEVLEADPELVRRAQDYDVPFEPVYMDDEGNWTAPLLNYQEKRTEWQKYIDQTFYKQP</sequence>
<gene>
    <name evidence="2" type="primary">PLEST000904</name>
    <name evidence="2" type="ORF">PLESTB_000087100</name>
</gene>
<reference evidence="2 3" key="1">
    <citation type="journal article" date="2023" name="Commun. Biol.">
        <title>Reorganization of the ancestral sex-determining regions during the evolution of trioecy in Pleodorina starrii.</title>
        <authorList>
            <person name="Takahashi K."/>
            <person name="Suzuki S."/>
            <person name="Kawai-Toyooka H."/>
            <person name="Yamamoto K."/>
            <person name="Hamaji T."/>
            <person name="Ootsuki R."/>
            <person name="Yamaguchi H."/>
            <person name="Kawachi M."/>
            <person name="Higashiyama T."/>
            <person name="Nozaki H."/>
        </authorList>
    </citation>
    <scope>NUCLEOTIDE SEQUENCE [LARGE SCALE GENOMIC DNA]</scope>
    <source>
        <strain evidence="2 3">NIES-4479</strain>
    </source>
</reference>
<dbReference type="EMBL" id="BRXU01000001">
    <property type="protein sequence ID" value="GLC48355.1"/>
    <property type="molecule type" value="Genomic_DNA"/>
</dbReference>
<feature type="compositionally biased region" description="Low complexity" evidence="1">
    <location>
        <begin position="132"/>
        <end position="143"/>
    </location>
</feature>
<evidence type="ECO:0000256" key="1">
    <source>
        <dbReference type="SAM" id="MobiDB-lite"/>
    </source>
</evidence>
<feature type="compositionally biased region" description="Low complexity" evidence="1">
    <location>
        <begin position="162"/>
        <end position="191"/>
    </location>
</feature>
<comment type="caution">
    <text evidence="2">The sequence shown here is derived from an EMBL/GenBank/DDBJ whole genome shotgun (WGS) entry which is preliminary data.</text>
</comment>
<organism evidence="2 3">
    <name type="scientific">Pleodorina starrii</name>
    <dbReference type="NCBI Taxonomy" id="330485"/>
    <lineage>
        <taxon>Eukaryota</taxon>
        <taxon>Viridiplantae</taxon>
        <taxon>Chlorophyta</taxon>
        <taxon>core chlorophytes</taxon>
        <taxon>Chlorophyceae</taxon>
        <taxon>CS clade</taxon>
        <taxon>Chlamydomonadales</taxon>
        <taxon>Volvocaceae</taxon>
        <taxon>Pleodorina</taxon>
    </lineage>
</organism>
<dbReference type="AlphaFoldDB" id="A0A9W6BAQ7"/>
<feature type="compositionally biased region" description="Pro residues" evidence="1">
    <location>
        <begin position="144"/>
        <end position="161"/>
    </location>
</feature>
<feature type="region of interest" description="Disordered" evidence="1">
    <location>
        <begin position="100"/>
        <end position="196"/>
    </location>
</feature>
<dbReference type="Proteomes" id="UP001165080">
    <property type="component" value="Unassembled WGS sequence"/>
</dbReference>
<keyword evidence="3" id="KW-1185">Reference proteome</keyword>
<proteinExistence type="predicted"/>
<accession>A0A9W6BAQ7</accession>
<protein>
    <submittedName>
        <fullName evidence="2">Uncharacterized protein</fullName>
    </submittedName>
</protein>
<feature type="compositionally biased region" description="Low complexity" evidence="1">
    <location>
        <begin position="100"/>
        <end position="111"/>
    </location>
</feature>
<evidence type="ECO:0000313" key="2">
    <source>
        <dbReference type="EMBL" id="GLC48355.1"/>
    </source>
</evidence>
<name>A0A9W6BAQ7_9CHLO</name>